<dbReference type="HAMAP" id="MF_00061">
    <property type="entry name" value="IspE"/>
    <property type="match status" value="1"/>
</dbReference>
<dbReference type="InterPro" id="IPR020568">
    <property type="entry name" value="Ribosomal_Su5_D2-typ_SF"/>
</dbReference>
<protein>
    <recommendedName>
        <fullName evidence="3 10">4-diphosphocytidyl-2-C-methyl-D-erythritol kinase</fullName>
        <shortName evidence="10">CMK</shortName>
        <ecNumber evidence="2 10">2.7.1.148</ecNumber>
    </recommendedName>
    <alternativeName>
        <fullName evidence="9 10">4-(cytidine-5'-diphospho)-2-C-methyl-D-erythritol kinase</fullName>
    </alternativeName>
</protein>
<feature type="active site" evidence="10">
    <location>
        <position position="146"/>
    </location>
</feature>
<feature type="domain" description="GHMP kinase N-terminal" evidence="11">
    <location>
        <begin position="76"/>
        <end position="153"/>
    </location>
</feature>
<evidence type="ECO:0000313" key="14">
    <source>
        <dbReference type="Proteomes" id="UP000528457"/>
    </source>
</evidence>
<dbReference type="RefSeq" id="WP_166850205.1">
    <property type="nucleotide sequence ID" value="NZ_JAAONY010000001.1"/>
</dbReference>
<comment type="caution">
    <text evidence="13">The sequence shown here is derived from an EMBL/GenBank/DDBJ whole genome shotgun (WGS) entry which is preliminary data.</text>
</comment>
<comment type="catalytic activity">
    <reaction evidence="10">
        <text>4-CDP-2-C-methyl-D-erythritol + ATP = 4-CDP-2-C-methyl-D-erythritol 2-phosphate + ADP + H(+)</text>
        <dbReference type="Rhea" id="RHEA:18437"/>
        <dbReference type="ChEBI" id="CHEBI:15378"/>
        <dbReference type="ChEBI" id="CHEBI:30616"/>
        <dbReference type="ChEBI" id="CHEBI:57823"/>
        <dbReference type="ChEBI" id="CHEBI:57919"/>
        <dbReference type="ChEBI" id="CHEBI:456216"/>
        <dbReference type="EC" id="2.7.1.148"/>
    </reaction>
</comment>
<evidence type="ECO:0000313" key="13">
    <source>
        <dbReference type="EMBL" id="MBB6520799.1"/>
    </source>
</evidence>
<comment type="pathway">
    <text evidence="10">Isoprenoid biosynthesis; isopentenyl diphosphate biosynthesis via DXP pathway; isopentenyl diphosphate from 1-deoxy-D-xylulose 5-phosphate: step 3/6.</text>
</comment>
<dbReference type="InParanoid" id="A0A7X0JS45"/>
<dbReference type="EMBL" id="JACHHT010000001">
    <property type="protein sequence ID" value="MBB6520799.1"/>
    <property type="molecule type" value="Genomic_DNA"/>
</dbReference>
<dbReference type="InterPro" id="IPR014721">
    <property type="entry name" value="Ribsml_uS5_D2-typ_fold_subgr"/>
</dbReference>
<dbReference type="PANTHER" id="PTHR43527:SF2">
    <property type="entry name" value="4-DIPHOSPHOCYTIDYL-2-C-METHYL-D-ERYTHRITOL KINASE, CHLOROPLASTIC"/>
    <property type="match status" value="1"/>
</dbReference>
<dbReference type="GO" id="GO:0005524">
    <property type="term" value="F:ATP binding"/>
    <property type="evidence" value="ECO:0007669"/>
    <property type="project" value="UniProtKB-UniRule"/>
</dbReference>
<dbReference type="InterPro" id="IPR013750">
    <property type="entry name" value="GHMP_kinase_C_dom"/>
</dbReference>
<reference evidence="13 14" key="1">
    <citation type="submission" date="2020-08" db="EMBL/GenBank/DDBJ databases">
        <title>Genomic Encyclopedia of Type Strains, Phase IV (KMG-IV): sequencing the most valuable type-strain genomes for metagenomic binning, comparative biology and taxonomic classification.</title>
        <authorList>
            <person name="Goeker M."/>
        </authorList>
    </citation>
    <scope>NUCLEOTIDE SEQUENCE [LARGE SCALE GENOMIC DNA]</scope>
    <source>
        <strain evidence="13 14">DSM 22368</strain>
    </source>
</reference>
<dbReference type="GO" id="GO:0019288">
    <property type="term" value="P:isopentenyl diphosphate biosynthetic process, methylerythritol 4-phosphate pathway"/>
    <property type="evidence" value="ECO:0007669"/>
    <property type="project" value="UniProtKB-UniRule"/>
</dbReference>
<dbReference type="InterPro" id="IPR036554">
    <property type="entry name" value="GHMP_kinase_C_sf"/>
</dbReference>
<dbReference type="InterPro" id="IPR004424">
    <property type="entry name" value="IspE"/>
</dbReference>
<organism evidence="13 14">
    <name type="scientific">Pseudoteredinibacter isoporae</name>
    <dbReference type="NCBI Taxonomy" id="570281"/>
    <lineage>
        <taxon>Bacteria</taxon>
        <taxon>Pseudomonadati</taxon>
        <taxon>Pseudomonadota</taxon>
        <taxon>Gammaproteobacteria</taxon>
        <taxon>Cellvibrionales</taxon>
        <taxon>Cellvibrionaceae</taxon>
        <taxon>Pseudoteredinibacter</taxon>
    </lineage>
</organism>
<dbReference type="Pfam" id="PF00288">
    <property type="entry name" value="GHMP_kinases_N"/>
    <property type="match status" value="1"/>
</dbReference>
<comment type="function">
    <text evidence="10">Catalyzes the phosphorylation of the position 2 hydroxy group of 4-diphosphocytidyl-2C-methyl-D-erythritol.</text>
</comment>
<feature type="active site" evidence="10">
    <location>
        <position position="21"/>
    </location>
</feature>
<keyword evidence="4 10" id="KW-0808">Transferase</keyword>
<keyword evidence="5 10" id="KW-0547">Nucleotide-binding</keyword>
<sequence>MKQDQRLDTRDWDLQLPAPAKLNLFLHILGRRPDGYHELQTLFQLLDHGDQLNFRQRLDGTIHLAPEFPDIPLESNLVYRAARMLQDASGCQHGADIYLHKHLPAGGGIGGGSSDAATTLVGLNHLWQTGLSKAELCELGLQLGADVPVFINGQSAWAEGVGEQLQAIELEEKWYLVLAPNCHVSTAEIFSNKSLTRDSSAITVAAFLEQGGQNDCQQLVSSLYPEVAETLNWLSQFAPARMTGTGACVFASFADRTAAEAIFKQKPEHLDGFIARGIQESPILALL</sequence>
<dbReference type="PANTHER" id="PTHR43527">
    <property type="entry name" value="4-DIPHOSPHOCYTIDYL-2-C-METHYL-D-ERYTHRITOL KINASE, CHLOROPLASTIC"/>
    <property type="match status" value="1"/>
</dbReference>
<accession>A0A7X0JS45</accession>
<keyword evidence="6 10" id="KW-0418">Kinase</keyword>
<evidence type="ECO:0000256" key="8">
    <source>
        <dbReference type="ARBA" id="ARBA00023229"/>
    </source>
</evidence>
<evidence type="ECO:0000256" key="6">
    <source>
        <dbReference type="ARBA" id="ARBA00022777"/>
    </source>
</evidence>
<dbReference type="Gene3D" id="3.30.70.890">
    <property type="entry name" value="GHMP kinase, C-terminal domain"/>
    <property type="match status" value="1"/>
</dbReference>
<dbReference type="NCBIfam" id="TIGR00154">
    <property type="entry name" value="ispE"/>
    <property type="match status" value="1"/>
</dbReference>
<dbReference type="EC" id="2.7.1.148" evidence="2 10"/>
<name>A0A7X0JS45_9GAMM</name>
<evidence type="ECO:0000256" key="3">
    <source>
        <dbReference type="ARBA" id="ARBA00017473"/>
    </source>
</evidence>
<keyword evidence="8 10" id="KW-0414">Isoprene biosynthesis</keyword>
<comment type="similarity">
    <text evidence="1 10">Belongs to the GHMP kinase family. IspE subfamily.</text>
</comment>
<dbReference type="GO" id="GO:0050515">
    <property type="term" value="F:4-(cytidine 5'-diphospho)-2-C-methyl-D-erythritol kinase activity"/>
    <property type="evidence" value="ECO:0007669"/>
    <property type="project" value="UniProtKB-UniRule"/>
</dbReference>
<dbReference type="Pfam" id="PF08544">
    <property type="entry name" value="GHMP_kinases_C"/>
    <property type="match status" value="1"/>
</dbReference>
<evidence type="ECO:0000256" key="9">
    <source>
        <dbReference type="ARBA" id="ARBA00032554"/>
    </source>
</evidence>
<evidence type="ECO:0000256" key="5">
    <source>
        <dbReference type="ARBA" id="ARBA00022741"/>
    </source>
</evidence>
<dbReference type="UniPathway" id="UPA00056">
    <property type="reaction ID" value="UER00094"/>
</dbReference>
<dbReference type="FunCoup" id="A0A7X0JS45">
    <property type="interactions" value="299"/>
</dbReference>
<keyword evidence="14" id="KW-1185">Reference proteome</keyword>
<evidence type="ECO:0000256" key="2">
    <source>
        <dbReference type="ARBA" id="ARBA00012052"/>
    </source>
</evidence>
<dbReference type="SUPFAM" id="SSF55060">
    <property type="entry name" value="GHMP Kinase, C-terminal domain"/>
    <property type="match status" value="1"/>
</dbReference>
<proteinExistence type="inferred from homology"/>
<evidence type="ECO:0000256" key="1">
    <source>
        <dbReference type="ARBA" id="ARBA00009684"/>
    </source>
</evidence>
<evidence type="ECO:0000259" key="11">
    <source>
        <dbReference type="Pfam" id="PF00288"/>
    </source>
</evidence>
<dbReference type="GO" id="GO:0016114">
    <property type="term" value="P:terpenoid biosynthetic process"/>
    <property type="evidence" value="ECO:0007669"/>
    <property type="project" value="UniProtKB-UniRule"/>
</dbReference>
<keyword evidence="7 10" id="KW-0067">ATP-binding</keyword>
<evidence type="ECO:0000256" key="4">
    <source>
        <dbReference type="ARBA" id="ARBA00022679"/>
    </source>
</evidence>
<feature type="binding site" evidence="10">
    <location>
        <begin position="104"/>
        <end position="114"/>
    </location>
    <ligand>
        <name>ATP</name>
        <dbReference type="ChEBI" id="CHEBI:30616"/>
    </ligand>
</feature>
<dbReference type="AlphaFoldDB" id="A0A7X0JS45"/>
<evidence type="ECO:0000256" key="10">
    <source>
        <dbReference type="HAMAP-Rule" id="MF_00061"/>
    </source>
</evidence>
<gene>
    <name evidence="10" type="primary">ispE</name>
    <name evidence="13" type="ORF">HNR48_001077</name>
</gene>
<evidence type="ECO:0000256" key="7">
    <source>
        <dbReference type="ARBA" id="ARBA00022840"/>
    </source>
</evidence>
<dbReference type="SUPFAM" id="SSF54211">
    <property type="entry name" value="Ribosomal protein S5 domain 2-like"/>
    <property type="match status" value="1"/>
</dbReference>
<feature type="domain" description="GHMP kinase C-terminal" evidence="12">
    <location>
        <begin position="203"/>
        <end position="264"/>
    </location>
</feature>
<evidence type="ECO:0000259" key="12">
    <source>
        <dbReference type="Pfam" id="PF08544"/>
    </source>
</evidence>
<dbReference type="PIRSF" id="PIRSF010376">
    <property type="entry name" value="IspE"/>
    <property type="match status" value="1"/>
</dbReference>
<dbReference type="Gene3D" id="3.30.230.10">
    <property type="match status" value="1"/>
</dbReference>
<dbReference type="InterPro" id="IPR006204">
    <property type="entry name" value="GHMP_kinase_N_dom"/>
</dbReference>
<dbReference type="Proteomes" id="UP000528457">
    <property type="component" value="Unassembled WGS sequence"/>
</dbReference>